<dbReference type="InterPro" id="IPR025313">
    <property type="entry name" value="SPB4-like_CTE"/>
</dbReference>
<dbReference type="InterPro" id="IPR011545">
    <property type="entry name" value="DEAD/DEAH_box_helicase_dom"/>
</dbReference>
<dbReference type="CDD" id="cd18787">
    <property type="entry name" value="SF2_C_DEAD"/>
    <property type="match status" value="1"/>
</dbReference>
<feature type="region of interest" description="Disordered" evidence="7">
    <location>
        <begin position="918"/>
        <end position="942"/>
    </location>
</feature>
<gene>
    <name evidence="10" type="primary">jg26779</name>
    <name evidence="10" type="ORF">PAEG_LOCUS24066</name>
</gene>
<dbReference type="EMBL" id="CAKXAJ010026211">
    <property type="protein sequence ID" value="CAH2262081.1"/>
    <property type="molecule type" value="Genomic_DNA"/>
</dbReference>
<protein>
    <recommendedName>
        <fullName evidence="6">ATP-dependent RNA helicase</fullName>
        <ecNumber evidence="6">3.6.4.13</ecNumber>
    </recommendedName>
</protein>
<dbReference type="InterPro" id="IPR000629">
    <property type="entry name" value="RNA-helicase_DEAD-box_CS"/>
</dbReference>
<dbReference type="InterPro" id="IPR014001">
    <property type="entry name" value="Helicase_ATP-bd"/>
</dbReference>
<dbReference type="PROSITE" id="PS00039">
    <property type="entry name" value="DEAD_ATP_HELICASE"/>
    <property type="match status" value="1"/>
</dbReference>
<keyword evidence="1 6" id="KW-0547">Nucleotide-binding</keyword>
<feature type="compositionally biased region" description="Low complexity" evidence="7">
    <location>
        <begin position="484"/>
        <end position="499"/>
    </location>
</feature>
<evidence type="ECO:0000256" key="1">
    <source>
        <dbReference type="ARBA" id="ARBA00022741"/>
    </source>
</evidence>
<keyword evidence="11" id="KW-1185">Reference proteome</keyword>
<dbReference type="OrthoDB" id="422663at2759"/>
<feature type="compositionally biased region" description="Basic and acidic residues" evidence="7">
    <location>
        <begin position="871"/>
        <end position="896"/>
    </location>
</feature>
<feature type="compositionally biased region" description="Polar residues" evidence="7">
    <location>
        <begin position="451"/>
        <end position="461"/>
    </location>
</feature>
<dbReference type="GO" id="GO:0005524">
    <property type="term" value="F:ATP binding"/>
    <property type="evidence" value="ECO:0007669"/>
    <property type="project" value="UniProtKB-UniRule"/>
</dbReference>
<feature type="compositionally biased region" description="Polar residues" evidence="7">
    <location>
        <begin position="434"/>
        <end position="443"/>
    </location>
</feature>
<evidence type="ECO:0000313" key="11">
    <source>
        <dbReference type="Proteomes" id="UP000838756"/>
    </source>
</evidence>
<comment type="caution">
    <text evidence="10">The sequence shown here is derived from an EMBL/GenBank/DDBJ whole genome shotgun (WGS) entry which is preliminary data.</text>
</comment>
<evidence type="ECO:0000256" key="6">
    <source>
        <dbReference type="RuleBase" id="RU365068"/>
    </source>
</evidence>
<feature type="domain" description="Helicase C-terminal" evidence="9">
    <location>
        <begin position="594"/>
        <end position="788"/>
    </location>
</feature>
<dbReference type="AlphaFoldDB" id="A0A8S4SGG1"/>
<dbReference type="Gene3D" id="3.40.50.300">
    <property type="entry name" value="P-loop containing nucleotide triphosphate hydrolases"/>
    <property type="match status" value="2"/>
</dbReference>
<dbReference type="GO" id="GO:0003723">
    <property type="term" value="F:RNA binding"/>
    <property type="evidence" value="ECO:0007669"/>
    <property type="project" value="UniProtKB-UniRule"/>
</dbReference>
<organism evidence="10 11">
    <name type="scientific">Pararge aegeria aegeria</name>
    <dbReference type="NCBI Taxonomy" id="348720"/>
    <lineage>
        <taxon>Eukaryota</taxon>
        <taxon>Metazoa</taxon>
        <taxon>Ecdysozoa</taxon>
        <taxon>Arthropoda</taxon>
        <taxon>Hexapoda</taxon>
        <taxon>Insecta</taxon>
        <taxon>Pterygota</taxon>
        <taxon>Neoptera</taxon>
        <taxon>Endopterygota</taxon>
        <taxon>Lepidoptera</taxon>
        <taxon>Glossata</taxon>
        <taxon>Ditrysia</taxon>
        <taxon>Papilionoidea</taxon>
        <taxon>Nymphalidae</taxon>
        <taxon>Satyrinae</taxon>
        <taxon>Satyrini</taxon>
        <taxon>Parargina</taxon>
        <taxon>Pararge</taxon>
    </lineage>
</organism>
<dbReference type="PROSITE" id="PS51192">
    <property type="entry name" value="HELICASE_ATP_BIND_1"/>
    <property type="match status" value="1"/>
</dbReference>
<dbReference type="InterPro" id="IPR001650">
    <property type="entry name" value="Helicase_C-like"/>
</dbReference>
<evidence type="ECO:0000259" key="9">
    <source>
        <dbReference type="PROSITE" id="PS51194"/>
    </source>
</evidence>
<dbReference type="PROSITE" id="PS51194">
    <property type="entry name" value="HELICASE_CTER"/>
    <property type="match status" value="1"/>
</dbReference>
<dbReference type="SUPFAM" id="SSF52540">
    <property type="entry name" value="P-loop containing nucleoside triphosphate hydrolases"/>
    <property type="match status" value="1"/>
</dbReference>
<dbReference type="SMART" id="SM00490">
    <property type="entry name" value="HELICc"/>
    <property type="match status" value="1"/>
</dbReference>
<dbReference type="PANTHER" id="PTHR24031">
    <property type="entry name" value="RNA HELICASE"/>
    <property type="match status" value="1"/>
</dbReference>
<dbReference type="GO" id="GO:0003724">
    <property type="term" value="F:RNA helicase activity"/>
    <property type="evidence" value="ECO:0007669"/>
    <property type="project" value="UniProtKB-EC"/>
</dbReference>
<feature type="region of interest" description="Disordered" evidence="7">
    <location>
        <begin position="433"/>
        <end position="516"/>
    </location>
</feature>
<feature type="compositionally biased region" description="Polar residues" evidence="7">
    <location>
        <begin position="21"/>
        <end position="30"/>
    </location>
</feature>
<keyword evidence="4 6" id="KW-0067">ATP-binding</keyword>
<dbReference type="InterPro" id="IPR027417">
    <property type="entry name" value="P-loop_NTPase"/>
</dbReference>
<feature type="domain" description="Helicase ATP-binding" evidence="8">
    <location>
        <begin position="181"/>
        <end position="413"/>
    </location>
</feature>
<dbReference type="GO" id="GO:0016787">
    <property type="term" value="F:hydrolase activity"/>
    <property type="evidence" value="ECO:0007669"/>
    <property type="project" value="UniProtKB-KW"/>
</dbReference>
<dbReference type="Proteomes" id="UP000838756">
    <property type="component" value="Unassembled WGS sequence"/>
</dbReference>
<evidence type="ECO:0000256" key="3">
    <source>
        <dbReference type="ARBA" id="ARBA00022806"/>
    </source>
</evidence>
<dbReference type="Pfam" id="PF00271">
    <property type="entry name" value="Helicase_C"/>
    <property type="match status" value="1"/>
</dbReference>
<evidence type="ECO:0000256" key="2">
    <source>
        <dbReference type="ARBA" id="ARBA00022801"/>
    </source>
</evidence>
<dbReference type="EC" id="3.6.4.13" evidence="6"/>
<accession>A0A8S4SGG1</accession>
<dbReference type="Pfam" id="PF13959">
    <property type="entry name" value="CTE_SPB4"/>
    <property type="match status" value="1"/>
</dbReference>
<comment type="function">
    <text evidence="6">RNA helicase.</text>
</comment>
<feature type="compositionally biased region" description="Polar residues" evidence="7">
    <location>
        <begin position="1"/>
        <end position="12"/>
    </location>
</feature>
<dbReference type="Pfam" id="PF00270">
    <property type="entry name" value="DEAD"/>
    <property type="match status" value="1"/>
</dbReference>
<evidence type="ECO:0000256" key="7">
    <source>
        <dbReference type="SAM" id="MobiDB-lite"/>
    </source>
</evidence>
<evidence type="ECO:0000313" key="10">
    <source>
        <dbReference type="EMBL" id="CAH2262081.1"/>
    </source>
</evidence>
<keyword evidence="2 6" id="KW-0378">Hydrolase</keyword>
<sequence length="942" mass="105544">MDDLQMNISVSTKKPIKKNNKPQSLQNNASDYKFKPKSDFSGKIIARKRTQNAVQKKIFVKNLEEPQNKIPKLTQPTKEDNLASALRDLSENKGKFHGKNYQEITDEIQIKQKPRSGPWISSLFKNNPDVPKLGQKAVKPLVEKVFAGKSFSDLNIHPHSVANLKQNLNLTELMTVQQKAISIILEGRDVLIRSQTGSGKTLAYALPVIEGLQAIRPKINRHDGVRVLVVVPTRELAVQTYELFVKLVKPFIWLVPGLLSGGQKRKAEKARLRKGLSILVGTPGRINDHLRHTHSLNFAKTGCLILDEADRLLDMGYEKDVAAIVKAIEDHKKAATYDPLALMKQTINKKLIDNDDIKDQELEPVEDQGESNTEHPLTKVFLSKERQTILLSATLTKAVENLAGITMQDPVFVDTSDGKSLVADSLKNIKTTEDVQSNNQSTFKTKKQNDDTGSPISINNHSVKEGLVDSSKGKSPGVKDGNHSELSSSSKNESTIKNIKVTNTRRKSESDSDSDYEYFKEQKKIESENADEGINVDNAMKVEEKINNKPESENIFVQAIKSAIVEDELILPATVNQTFLVVPMKLRLVTLCSLIVEHCVLNKKGGKMIVFMATLEMVDYHTELIETVLTGKEVKKKNDPNKTSNAKKKKLEKSEGSDSEFEMDYESPAEGGLLPLDLDVFSLHGSMPHEQRIEVFKQFRSAKRGLLFCTDVAARGLDLPKVDLVLQYCAPTSATDYVHRVGRTGRAAQVGAAVLFLLPSEAEFVRHLEQKRIRLRQSDESRALDALQTVVPSAPTRQRAAIAVQSKLEYTAHGSKEWLARASRAFTSWVRFYSCYPREVRMWLDARLLHLGHAAKAFALRETPAALARRARSDPNLQKERPNNRLTMHDEEEKKRPGFPKMKVGVFAHKIVNKQSSMHTASEFDSGLPPVDTYTRKVKKNK</sequence>
<keyword evidence="3 6" id="KW-0347">Helicase</keyword>
<comment type="similarity">
    <text evidence="6">Belongs to the DEAD box helicase family.</text>
</comment>
<dbReference type="SMART" id="SM01178">
    <property type="entry name" value="DUF4217"/>
    <property type="match status" value="1"/>
</dbReference>
<evidence type="ECO:0000259" key="8">
    <source>
        <dbReference type="PROSITE" id="PS51192"/>
    </source>
</evidence>
<dbReference type="SMART" id="SM00487">
    <property type="entry name" value="DEXDc"/>
    <property type="match status" value="1"/>
</dbReference>
<evidence type="ECO:0000256" key="5">
    <source>
        <dbReference type="ARBA" id="ARBA00022884"/>
    </source>
</evidence>
<reference evidence="10" key="1">
    <citation type="submission" date="2022-03" db="EMBL/GenBank/DDBJ databases">
        <authorList>
            <person name="Lindestad O."/>
        </authorList>
    </citation>
    <scope>NUCLEOTIDE SEQUENCE</scope>
</reference>
<proteinExistence type="inferred from homology"/>
<feature type="region of interest" description="Disordered" evidence="7">
    <location>
        <begin position="869"/>
        <end position="899"/>
    </location>
</feature>
<feature type="region of interest" description="Disordered" evidence="7">
    <location>
        <begin position="635"/>
        <end position="665"/>
    </location>
</feature>
<feature type="region of interest" description="Disordered" evidence="7">
    <location>
        <begin position="1"/>
        <end position="37"/>
    </location>
</feature>
<name>A0A8S4SGG1_9NEOP</name>
<comment type="catalytic activity">
    <reaction evidence="6">
        <text>ATP + H2O = ADP + phosphate + H(+)</text>
        <dbReference type="Rhea" id="RHEA:13065"/>
        <dbReference type="ChEBI" id="CHEBI:15377"/>
        <dbReference type="ChEBI" id="CHEBI:15378"/>
        <dbReference type="ChEBI" id="CHEBI:30616"/>
        <dbReference type="ChEBI" id="CHEBI:43474"/>
        <dbReference type="ChEBI" id="CHEBI:456216"/>
        <dbReference type="EC" id="3.6.4.13"/>
    </reaction>
</comment>
<comment type="domain">
    <text evidence="6">The Q motif is unique to and characteristic of the DEAD box family of RNA helicases and controls ATP binding and hydrolysis.</text>
</comment>
<keyword evidence="5 6" id="KW-0694">RNA-binding</keyword>
<evidence type="ECO:0000256" key="4">
    <source>
        <dbReference type="ARBA" id="ARBA00022840"/>
    </source>
</evidence>